<comment type="similarity">
    <text evidence="1 2">Belongs to the UPF0251 family.</text>
</comment>
<dbReference type="STRING" id="571438.SAMN05192586_1201"/>
<dbReference type="GO" id="GO:0003677">
    <property type="term" value="F:DNA binding"/>
    <property type="evidence" value="ECO:0007669"/>
    <property type="project" value="UniProtKB-KW"/>
</dbReference>
<dbReference type="Pfam" id="PF02001">
    <property type="entry name" value="DUF134"/>
    <property type="match status" value="1"/>
</dbReference>
<name>A0A1G7QAT6_9BACT</name>
<dbReference type="AlphaFoldDB" id="A0A1G7QAT6"/>
<dbReference type="PANTHER" id="PTHR37478:SF2">
    <property type="entry name" value="UPF0251 PROTEIN TK0562"/>
    <property type="match status" value="1"/>
</dbReference>
<dbReference type="Gene3D" id="1.10.10.10">
    <property type="entry name" value="Winged helix-like DNA-binding domain superfamily/Winged helix DNA-binding domain"/>
    <property type="match status" value="1"/>
</dbReference>
<keyword evidence="4" id="KW-0238">DNA-binding</keyword>
<evidence type="ECO:0000259" key="3">
    <source>
        <dbReference type="Pfam" id="PF02579"/>
    </source>
</evidence>
<accession>A0A1G7QAT6</accession>
<organism evidence="4 5">
    <name type="scientific">Desulfovibrio legallii</name>
    <dbReference type="NCBI Taxonomy" id="571438"/>
    <lineage>
        <taxon>Bacteria</taxon>
        <taxon>Pseudomonadati</taxon>
        <taxon>Thermodesulfobacteriota</taxon>
        <taxon>Desulfovibrionia</taxon>
        <taxon>Desulfovibrionales</taxon>
        <taxon>Desulfovibrionaceae</taxon>
        <taxon>Desulfovibrio</taxon>
    </lineage>
</organism>
<dbReference type="PANTHER" id="PTHR37478">
    <property type="match status" value="1"/>
</dbReference>
<feature type="domain" description="Dinitrogenase iron-molybdenum cofactor biosynthesis" evidence="3">
    <location>
        <begin position="128"/>
        <end position="215"/>
    </location>
</feature>
<evidence type="ECO:0000313" key="4">
    <source>
        <dbReference type="EMBL" id="SDF94700.1"/>
    </source>
</evidence>
<dbReference type="InterPro" id="IPR036388">
    <property type="entry name" value="WH-like_DNA-bd_sf"/>
</dbReference>
<dbReference type="Gene3D" id="3.30.420.130">
    <property type="entry name" value="Dinitrogenase iron-molybdenum cofactor biosynthesis domain"/>
    <property type="match status" value="1"/>
</dbReference>
<reference evidence="5" key="1">
    <citation type="submission" date="2016-10" db="EMBL/GenBank/DDBJ databases">
        <authorList>
            <person name="Varghese N."/>
            <person name="Submissions S."/>
        </authorList>
    </citation>
    <scope>NUCLEOTIDE SEQUENCE [LARGE SCALE GENOMIC DNA]</scope>
    <source>
        <strain evidence="5">KHC7</strain>
    </source>
</reference>
<gene>
    <name evidence="4" type="ORF">SAMN05192586_1201</name>
</gene>
<dbReference type="Pfam" id="PF02579">
    <property type="entry name" value="Nitro_FeMo-Co"/>
    <property type="match status" value="1"/>
</dbReference>
<dbReference type="InterPro" id="IPR003731">
    <property type="entry name" value="Di-Nase_FeMo-co_biosynth"/>
</dbReference>
<protein>
    <recommendedName>
        <fullName evidence="2">UPF0251 protein SAMN05192586_1201</fullName>
    </recommendedName>
</protein>
<dbReference type="InterPro" id="IPR036105">
    <property type="entry name" value="DiNase_FeMo-co_biosyn_sf"/>
</dbReference>
<evidence type="ECO:0000256" key="2">
    <source>
        <dbReference type="HAMAP-Rule" id="MF_00674"/>
    </source>
</evidence>
<keyword evidence="5" id="KW-1185">Reference proteome</keyword>
<dbReference type="HAMAP" id="MF_00674">
    <property type="entry name" value="UPF0251"/>
    <property type="match status" value="1"/>
</dbReference>
<evidence type="ECO:0000256" key="1">
    <source>
        <dbReference type="ARBA" id="ARBA00009350"/>
    </source>
</evidence>
<evidence type="ECO:0000313" key="5">
    <source>
        <dbReference type="Proteomes" id="UP000199355"/>
    </source>
</evidence>
<dbReference type="Proteomes" id="UP000199355">
    <property type="component" value="Unassembled WGS sequence"/>
</dbReference>
<proteinExistence type="inferred from homology"/>
<dbReference type="EMBL" id="FNBX01000020">
    <property type="protein sequence ID" value="SDF94700.1"/>
    <property type="molecule type" value="Genomic_DNA"/>
</dbReference>
<sequence length="233" mass="24236">MARPCHCRRVSGLPKARYFKPRGVPMSELEEAVLTLDGLEALRLADQEGLNMDAAAAQMGVSRHTFGRLLRRARQCVAGALVHGQALRIEGGVCAVGGEEADDPAPPAEGLLAAVPSQPPGGLAAAPEPHFGRCTTFTLAQVHDGIVGAVRVRAGLTHEQGDCGAVVRALQDMGVEAVLAGGLGLRPLRELQAAGMAVYHHAGLPSVGDCLRAFAAGDLPLFGERQICQGGKF</sequence>
<dbReference type="OrthoDB" id="9807451at2"/>
<dbReference type="SUPFAM" id="SSF53146">
    <property type="entry name" value="Nitrogenase accessory factor-like"/>
    <property type="match status" value="1"/>
</dbReference>
<dbReference type="RefSeq" id="WP_092154949.1">
    <property type="nucleotide sequence ID" value="NZ_FNBX01000020.1"/>
</dbReference>
<dbReference type="InterPro" id="IPR002852">
    <property type="entry name" value="UPF0251"/>
</dbReference>